<dbReference type="Pfam" id="PF12804">
    <property type="entry name" value="NTP_transf_3"/>
    <property type="match status" value="1"/>
</dbReference>
<dbReference type="Proteomes" id="UP000184191">
    <property type="component" value="Unassembled WGS sequence"/>
</dbReference>
<reference evidence="4" key="1">
    <citation type="submission" date="2016-11" db="EMBL/GenBank/DDBJ databases">
        <authorList>
            <person name="Varghese N."/>
            <person name="Submissions S."/>
        </authorList>
    </citation>
    <scope>NUCLEOTIDE SEQUENCE [LARGE SCALE GENOMIC DNA]</scope>
    <source>
        <strain evidence="4">DSM 29327</strain>
    </source>
</reference>
<dbReference type="Gene3D" id="3.90.550.10">
    <property type="entry name" value="Spore Coat Polysaccharide Biosynthesis Protein SpsA, Chain A"/>
    <property type="match status" value="1"/>
</dbReference>
<feature type="domain" description="MobA-like NTP transferase" evidence="2">
    <location>
        <begin position="7"/>
        <end position="167"/>
    </location>
</feature>
<dbReference type="CDD" id="cd04182">
    <property type="entry name" value="GT_2_like_f"/>
    <property type="match status" value="1"/>
</dbReference>
<keyword evidence="3" id="KW-0808">Transferase</keyword>
<gene>
    <name evidence="3" type="ORF">SAMN05444414_101220</name>
</gene>
<dbReference type="SUPFAM" id="SSF53448">
    <property type="entry name" value="Nucleotide-diphospho-sugar transferases"/>
    <property type="match status" value="1"/>
</dbReference>
<evidence type="ECO:0000259" key="2">
    <source>
        <dbReference type="Pfam" id="PF12804"/>
    </source>
</evidence>
<dbReference type="InterPro" id="IPR029044">
    <property type="entry name" value="Nucleotide-diphossugar_trans"/>
</dbReference>
<organism evidence="3 4">
    <name type="scientific">Roseovarius marisflavi</name>
    <dbReference type="NCBI Taxonomy" id="1054996"/>
    <lineage>
        <taxon>Bacteria</taxon>
        <taxon>Pseudomonadati</taxon>
        <taxon>Pseudomonadota</taxon>
        <taxon>Alphaproteobacteria</taxon>
        <taxon>Rhodobacterales</taxon>
        <taxon>Roseobacteraceae</taxon>
        <taxon>Roseovarius</taxon>
    </lineage>
</organism>
<keyword evidence="1" id="KW-0460">Magnesium</keyword>
<dbReference type="PANTHER" id="PTHR43777:SF1">
    <property type="entry name" value="MOLYBDENUM COFACTOR CYTIDYLYLTRANSFERASE"/>
    <property type="match status" value="1"/>
</dbReference>
<evidence type="ECO:0000313" key="3">
    <source>
        <dbReference type="EMBL" id="SHK78898.1"/>
    </source>
</evidence>
<evidence type="ECO:0000313" key="4">
    <source>
        <dbReference type="Proteomes" id="UP000184191"/>
    </source>
</evidence>
<dbReference type="OrthoDB" id="9779263at2"/>
<dbReference type="InterPro" id="IPR025877">
    <property type="entry name" value="MobA-like_NTP_Trfase"/>
</dbReference>
<dbReference type="STRING" id="1054996.SAMN05444414_101220"/>
<dbReference type="GO" id="GO:0016779">
    <property type="term" value="F:nucleotidyltransferase activity"/>
    <property type="evidence" value="ECO:0007669"/>
    <property type="project" value="UniProtKB-KW"/>
</dbReference>
<dbReference type="AlphaFoldDB" id="A0A1M6VBR3"/>
<dbReference type="RefSeq" id="WP_073194073.1">
    <property type="nucleotide sequence ID" value="NZ_FRBN01000001.1"/>
</dbReference>
<keyword evidence="3" id="KW-0548">Nucleotidyltransferase</keyword>
<accession>A0A1M6VBR3</accession>
<protein>
    <submittedName>
        <fullName evidence="3">CTP:molybdopterin cytidylyltransferase MocA</fullName>
    </submittedName>
</protein>
<proteinExistence type="predicted"/>
<evidence type="ECO:0000256" key="1">
    <source>
        <dbReference type="ARBA" id="ARBA00022842"/>
    </source>
</evidence>
<keyword evidence="4" id="KW-1185">Reference proteome</keyword>
<sequence>MPDVALLVPAAGASSRMAPRDKLLEPVDGLPLLRRQVLMALQSRCDVLVTLPLDRPARRAALAGITDHRLHLQDVPDAAEGMAASIRHGADWAANRHAAGLMVVLADMPDLEVRDLKIMLQDFDFKHIYRATDADGTAGHPVIFPAGLFPALKRLSGDEGARALLRSEPVMQLTLPDAHATTDLDTPEAWAAWRARSGR</sequence>
<dbReference type="EMBL" id="FRBN01000001">
    <property type="protein sequence ID" value="SHK78898.1"/>
    <property type="molecule type" value="Genomic_DNA"/>
</dbReference>
<dbReference type="PANTHER" id="PTHR43777">
    <property type="entry name" value="MOLYBDENUM COFACTOR CYTIDYLYLTRANSFERASE"/>
    <property type="match status" value="1"/>
</dbReference>
<name>A0A1M6VBR3_9RHOB</name>